<comment type="caution">
    <text evidence="14">The sequence shown here is derived from an EMBL/GenBank/DDBJ whole genome shotgun (WGS) entry which is preliminary data.</text>
</comment>
<dbReference type="PANTHER" id="PTHR35864:SF1">
    <property type="entry name" value="ZINC METALLOPROTEASE YWHC-RELATED"/>
    <property type="match status" value="1"/>
</dbReference>
<comment type="subcellular location">
    <subcellularLocation>
        <location evidence="2">Cell membrane</location>
        <topology evidence="2">Multi-pass membrane protein</topology>
    </subcellularLocation>
</comment>
<feature type="transmembrane region" description="Helical" evidence="13">
    <location>
        <begin position="212"/>
        <end position="232"/>
    </location>
</feature>
<name>A0A7K0DDF2_9NOCA</name>
<evidence type="ECO:0000256" key="8">
    <source>
        <dbReference type="ARBA" id="ARBA00022801"/>
    </source>
</evidence>
<feature type="transmembrane region" description="Helical" evidence="13">
    <location>
        <begin position="164"/>
        <end position="184"/>
    </location>
</feature>
<dbReference type="InterPro" id="IPR044537">
    <property type="entry name" value="Rip2-like"/>
</dbReference>
<keyword evidence="7" id="KW-0479">Metal-binding</keyword>
<evidence type="ECO:0000256" key="10">
    <source>
        <dbReference type="ARBA" id="ARBA00022989"/>
    </source>
</evidence>
<evidence type="ECO:0000256" key="9">
    <source>
        <dbReference type="ARBA" id="ARBA00022833"/>
    </source>
</evidence>
<organism evidence="14 15">
    <name type="scientific">Nocardia macrotermitis</name>
    <dbReference type="NCBI Taxonomy" id="2585198"/>
    <lineage>
        <taxon>Bacteria</taxon>
        <taxon>Bacillati</taxon>
        <taxon>Actinomycetota</taxon>
        <taxon>Actinomycetes</taxon>
        <taxon>Mycobacteriales</taxon>
        <taxon>Nocardiaceae</taxon>
        <taxon>Nocardia</taxon>
    </lineage>
</organism>
<dbReference type="PANTHER" id="PTHR35864">
    <property type="entry name" value="ZINC METALLOPROTEASE MJ0611-RELATED"/>
    <property type="match status" value="1"/>
</dbReference>
<evidence type="ECO:0000256" key="12">
    <source>
        <dbReference type="ARBA" id="ARBA00023136"/>
    </source>
</evidence>
<evidence type="ECO:0000256" key="1">
    <source>
        <dbReference type="ARBA" id="ARBA00001947"/>
    </source>
</evidence>
<feature type="transmembrane region" description="Helical" evidence="13">
    <location>
        <begin position="99"/>
        <end position="120"/>
    </location>
</feature>
<gene>
    <name evidence="14" type="primary">rip2</name>
    <name evidence="14" type="ORF">NRB20_69560</name>
</gene>
<keyword evidence="10 13" id="KW-1133">Transmembrane helix</keyword>
<feature type="transmembrane region" description="Helical" evidence="13">
    <location>
        <begin position="132"/>
        <end position="152"/>
    </location>
</feature>
<comment type="cofactor">
    <cofactor evidence="1">
        <name>Zn(2+)</name>
        <dbReference type="ChEBI" id="CHEBI:29105"/>
    </cofactor>
</comment>
<dbReference type="GO" id="GO:0008237">
    <property type="term" value="F:metallopeptidase activity"/>
    <property type="evidence" value="ECO:0007669"/>
    <property type="project" value="UniProtKB-KW"/>
</dbReference>
<evidence type="ECO:0000256" key="4">
    <source>
        <dbReference type="ARBA" id="ARBA00022475"/>
    </source>
</evidence>
<dbReference type="GO" id="GO:0006508">
    <property type="term" value="P:proteolysis"/>
    <property type="evidence" value="ECO:0007669"/>
    <property type="project" value="UniProtKB-KW"/>
</dbReference>
<evidence type="ECO:0000313" key="14">
    <source>
        <dbReference type="EMBL" id="MQY23823.1"/>
    </source>
</evidence>
<evidence type="ECO:0000256" key="3">
    <source>
        <dbReference type="ARBA" id="ARBA00007931"/>
    </source>
</evidence>
<dbReference type="GO" id="GO:0005886">
    <property type="term" value="C:plasma membrane"/>
    <property type="evidence" value="ECO:0007669"/>
    <property type="project" value="UniProtKB-SubCell"/>
</dbReference>
<accession>A0A7K0DDF2</accession>
<dbReference type="RefSeq" id="WP_153415565.1">
    <property type="nucleotide sequence ID" value="NZ_WEGK01000023.1"/>
</dbReference>
<sequence>MSRPFDTRRAAGAVRPSPVFLLIVLLTVVGGVVAWEAELTSWQAKLGVFVFVVAGWIVSLSLHEFGHAYSAWRAGDREVELRGYLTLNPLKYAHPMLSIGLPMLFIALGGFALPGGAVYVHAHNFSPRVQRTISAAGPAVNLGCAVLLLAVVRFAGSEREHPAFWFGMSFLAFLQITATVLNLLPIPGTDGYGILEPSLSYRTRRSMEQFKAYGLLLLLAILWVPALNRVFFTVVNHLFELSGVSSDWAAYGSYLTRFWNSF</sequence>
<comment type="similarity">
    <text evidence="3">Belongs to the peptidase M50B family.</text>
</comment>
<evidence type="ECO:0000256" key="2">
    <source>
        <dbReference type="ARBA" id="ARBA00004651"/>
    </source>
</evidence>
<dbReference type="EMBL" id="WEGK01000023">
    <property type="protein sequence ID" value="MQY23823.1"/>
    <property type="molecule type" value="Genomic_DNA"/>
</dbReference>
<keyword evidence="6 13" id="KW-0812">Transmembrane</keyword>
<protein>
    <submittedName>
        <fullName evidence="14">Putative zinc metalloprotease Rip2</fullName>
    </submittedName>
</protein>
<evidence type="ECO:0000256" key="6">
    <source>
        <dbReference type="ARBA" id="ARBA00022692"/>
    </source>
</evidence>
<dbReference type="CDD" id="cd06158">
    <property type="entry name" value="S2P-M50_like_1"/>
    <property type="match status" value="1"/>
</dbReference>
<dbReference type="GO" id="GO:0046872">
    <property type="term" value="F:metal ion binding"/>
    <property type="evidence" value="ECO:0007669"/>
    <property type="project" value="UniProtKB-KW"/>
</dbReference>
<keyword evidence="5 14" id="KW-0645">Protease</keyword>
<evidence type="ECO:0000256" key="13">
    <source>
        <dbReference type="SAM" id="Phobius"/>
    </source>
</evidence>
<feature type="transmembrane region" description="Helical" evidence="13">
    <location>
        <begin position="20"/>
        <end position="37"/>
    </location>
</feature>
<evidence type="ECO:0000256" key="11">
    <source>
        <dbReference type="ARBA" id="ARBA00023049"/>
    </source>
</evidence>
<keyword evidence="8" id="KW-0378">Hydrolase</keyword>
<dbReference type="OrthoDB" id="9800627at2"/>
<keyword evidence="9" id="KW-0862">Zinc</keyword>
<keyword evidence="15" id="KW-1185">Reference proteome</keyword>
<evidence type="ECO:0000313" key="15">
    <source>
        <dbReference type="Proteomes" id="UP000438448"/>
    </source>
</evidence>
<keyword evidence="4" id="KW-1003">Cell membrane</keyword>
<dbReference type="Proteomes" id="UP000438448">
    <property type="component" value="Unassembled WGS sequence"/>
</dbReference>
<dbReference type="InterPro" id="IPR052348">
    <property type="entry name" value="Metallopeptidase_M50B"/>
</dbReference>
<keyword evidence="12 13" id="KW-0472">Membrane</keyword>
<keyword evidence="11 14" id="KW-0482">Metalloprotease</keyword>
<evidence type="ECO:0000256" key="7">
    <source>
        <dbReference type="ARBA" id="ARBA00022723"/>
    </source>
</evidence>
<dbReference type="AlphaFoldDB" id="A0A7K0DDF2"/>
<evidence type="ECO:0000256" key="5">
    <source>
        <dbReference type="ARBA" id="ARBA00022670"/>
    </source>
</evidence>
<reference evidence="14 15" key="1">
    <citation type="submission" date="2019-10" db="EMBL/GenBank/DDBJ databases">
        <title>Nocardia macrotermitis sp. nov. and Nocardia aurantia sp. nov., isolated from the gut of fungus growing-termite Macrotermes natalensis.</title>
        <authorList>
            <person name="Benndorf R."/>
            <person name="Schwitalla J."/>
            <person name="Martin K."/>
            <person name="De Beer W."/>
            <person name="Kaster A.-K."/>
            <person name="Vollmers J."/>
            <person name="Poulsen M."/>
            <person name="Beemelmanns C."/>
        </authorList>
    </citation>
    <scope>NUCLEOTIDE SEQUENCE [LARGE SCALE GENOMIC DNA]</scope>
    <source>
        <strain evidence="14 15">RB20</strain>
    </source>
</reference>
<proteinExistence type="inferred from homology"/>